<evidence type="ECO:0000313" key="3">
    <source>
        <dbReference type="EMBL" id="PWY92882.1"/>
    </source>
</evidence>
<gene>
    <name evidence="3" type="ORF">BO70DRAFT_328293</name>
</gene>
<dbReference type="AlphaFoldDB" id="A0A317X5I6"/>
<dbReference type="Pfam" id="PF14269">
    <property type="entry name" value="Arylsulfotran_2"/>
    <property type="match status" value="1"/>
</dbReference>
<evidence type="ECO:0000313" key="4">
    <source>
        <dbReference type="Proteomes" id="UP000247233"/>
    </source>
</evidence>
<keyword evidence="1" id="KW-0472">Membrane</keyword>
<keyword evidence="1" id="KW-0812">Transmembrane</keyword>
<evidence type="ECO:0008006" key="5">
    <source>
        <dbReference type="Google" id="ProtNLM"/>
    </source>
</evidence>
<feature type="chain" id="PRO_5016303655" description="Arylsulfotransferase" evidence="2">
    <location>
        <begin position="19"/>
        <end position="610"/>
    </location>
</feature>
<keyword evidence="2" id="KW-0732">Signal</keyword>
<evidence type="ECO:0000256" key="2">
    <source>
        <dbReference type="SAM" id="SignalP"/>
    </source>
</evidence>
<feature type="transmembrane region" description="Helical" evidence="1">
    <location>
        <begin position="556"/>
        <end position="577"/>
    </location>
</feature>
<proteinExistence type="predicted"/>
<feature type="signal peptide" evidence="2">
    <location>
        <begin position="1"/>
        <end position="18"/>
    </location>
</feature>
<dbReference type="Proteomes" id="UP000247233">
    <property type="component" value="Unassembled WGS sequence"/>
</dbReference>
<sequence>MIADLCLFFLLLLQLALAQRHDDDLMSFVTLPGVRALKFDITHHDRDLASPGYWFVAPYGMIDPEASTRKYLQYQVGPYIYDQDGVLIWAGSPMFGNRNVFDFKVINNIDGRPHLSLIAQRTSDGGVPGGGIILNQHYEPEAIVPKLDDTWEFNVHEFKVLDGGRSALACVYQSKVLDLADVGRPGEQRLFLTGGFAELGLPTGIPLFEWDSADHLGIHETDRFHTWEEPMGDWGYDSVHMNSVDKNADGNYIISMRFTDTIYMISGVDGHVMWRLGGRESNFMQDFVFSKQHDVKFVESNGTHHIISFLNNASDEITTNEEVSSAMFVLLDTTAYPMTATLIARYRRPDGQLSRLRGNVQLLPNGNVFVGWSERGYQSEFSPDGRILMTARFASDRFSTYRAYKSEFTGRPRTPPDIVASVYGTDDSDLTTIFHVSWNGATDVARWYFYAQGYDGGAPVLVGNVTKKDFETMYVGHGFLDWVSVAAIGHDGNVMGTSAVHRTRTPDDWKAAGYVGSSKGPSPTNPSSVSLMASGDAEVVTALYQAYEVVRGLGRLLILILILSSLIGVTLGAYWVLFRRRRRQAQIYRHVPSGESVPMVEASLHTHAED</sequence>
<accession>A0A317X5I6</accession>
<dbReference type="PANTHER" id="PTHR35340">
    <property type="entry name" value="PQQ ENZYME REPEAT PROTEIN-RELATED"/>
    <property type="match status" value="1"/>
</dbReference>
<dbReference type="VEuPathDB" id="FungiDB:BO70DRAFT_328293"/>
<reference evidence="3 4" key="1">
    <citation type="submission" date="2016-12" db="EMBL/GenBank/DDBJ databases">
        <title>The genomes of Aspergillus section Nigri reveals drivers in fungal speciation.</title>
        <authorList>
            <consortium name="DOE Joint Genome Institute"/>
            <person name="Vesth T.C."/>
            <person name="Nybo J."/>
            <person name="Theobald S."/>
            <person name="Brandl J."/>
            <person name="Frisvad J.C."/>
            <person name="Nielsen K.F."/>
            <person name="Lyhne E.K."/>
            <person name="Kogle M.E."/>
            <person name="Kuo A."/>
            <person name="Riley R."/>
            <person name="Clum A."/>
            <person name="Nolan M."/>
            <person name="Lipzen A."/>
            <person name="Salamov A."/>
            <person name="Henrissat B."/>
            <person name="Wiebenga A."/>
            <person name="De Vries R.P."/>
            <person name="Grigoriev I.V."/>
            <person name="Mortensen U.H."/>
            <person name="Andersen M.R."/>
            <person name="Baker S.E."/>
        </authorList>
    </citation>
    <scope>NUCLEOTIDE SEQUENCE [LARGE SCALE GENOMIC DNA]</scope>
    <source>
        <strain evidence="3 4">CBS 117.55</strain>
    </source>
</reference>
<evidence type="ECO:0000256" key="1">
    <source>
        <dbReference type="SAM" id="Phobius"/>
    </source>
</evidence>
<protein>
    <recommendedName>
        <fullName evidence="5">Arylsulfotransferase</fullName>
    </recommendedName>
</protein>
<dbReference type="GeneID" id="37062971"/>
<dbReference type="RefSeq" id="XP_025404621.1">
    <property type="nucleotide sequence ID" value="XM_025540734.1"/>
</dbReference>
<keyword evidence="4" id="KW-1185">Reference proteome</keyword>
<dbReference type="InterPro" id="IPR053143">
    <property type="entry name" value="Arylsulfate_ST"/>
</dbReference>
<name>A0A317X5I6_9EURO</name>
<comment type="caution">
    <text evidence="3">The sequence shown here is derived from an EMBL/GenBank/DDBJ whole genome shotgun (WGS) entry which is preliminary data.</text>
</comment>
<dbReference type="OrthoDB" id="5427350at2759"/>
<dbReference type="PANTHER" id="PTHR35340:SF8">
    <property type="entry name" value="ASST-DOMAIN-CONTAINING PROTEIN"/>
    <property type="match status" value="1"/>
</dbReference>
<dbReference type="STRING" id="1448321.A0A317X5I6"/>
<organism evidence="3 4">
    <name type="scientific">Aspergillus heteromorphus CBS 117.55</name>
    <dbReference type="NCBI Taxonomy" id="1448321"/>
    <lineage>
        <taxon>Eukaryota</taxon>
        <taxon>Fungi</taxon>
        <taxon>Dikarya</taxon>
        <taxon>Ascomycota</taxon>
        <taxon>Pezizomycotina</taxon>
        <taxon>Eurotiomycetes</taxon>
        <taxon>Eurotiomycetidae</taxon>
        <taxon>Eurotiales</taxon>
        <taxon>Aspergillaceae</taxon>
        <taxon>Aspergillus</taxon>
        <taxon>Aspergillus subgen. Circumdati</taxon>
    </lineage>
</organism>
<dbReference type="InterPro" id="IPR039535">
    <property type="entry name" value="ASST-like"/>
</dbReference>
<keyword evidence="1" id="KW-1133">Transmembrane helix</keyword>
<dbReference type="EMBL" id="MSFL01000001">
    <property type="protein sequence ID" value="PWY92882.1"/>
    <property type="molecule type" value="Genomic_DNA"/>
</dbReference>